<evidence type="ECO:0000313" key="2">
    <source>
        <dbReference type="Proteomes" id="UP000053989"/>
    </source>
</evidence>
<reference evidence="1 2" key="1">
    <citation type="submission" date="2014-04" db="EMBL/GenBank/DDBJ databases">
        <authorList>
            <consortium name="DOE Joint Genome Institute"/>
            <person name="Kuo A."/>
            <person name="Kohler A."/>
            <person name="Nagy L.G."/>
            <person name="Floudas D."/>
            <person name="Copeland A."/>
            <person name="Barry K.W."/>
            <person name="Cichocki N."/>
            <person name="Veneault-Fourrey C."/>
            <person name="LaButti K."/>
            <person name="Lindquist E.A."/>
            <person name="Lipzen A."/>
            <person name="Lundell T."/>
            <person name="Morin E."/>
            <person name="Murat C."/>
            <person name="Sun H."/>
            <person name="Tunlid A."/>
            <person name="Henrissat B."/>
            <person name="Grigoriev I.V."/>
            <person name="Hibbett D.S."/>
            <person name="Martin F."/>
            <person name="Nordberg H.P."/>
            <person name="Cantor M.N."/>
            <person name="Hua S.X."/>
        </authorList>
    </citation>
    <scope>NUCLEOTIDE SEQUENCE [LARGE SCALE GENOMIC DNA]</scope>
    <source>
        <strain evidence="1 2">Foug A</strain>
    </source>
</reference>
<accession>A0A0C3DXY5</accession>
<organism evidence="1 2">
    <name type="scientific">Scleroderma citrinum Foug A</name>
    <dbReference type="NCBI Taxonomy" id="1036808"/>
    <lineage>
        <taxon>Eukaryota</taxon>
        <taxon>Fungi</taxon>
        <taxon>Dikarya</taxon>
        <taxon>Basidiomycota</taxon>
        <taxon>Agaricomycotina</taxon>
        <taxon>Agaricomycetes</taxon>
        <taxon>Agaricomycetidae</taxon>
        <taxon>Boletales</taxon>
        <taxon>Sclerodermatineae</taxon>
        <taxon>Sclerodermataceae</taxon>
        <taxon>Scleroderma</taxon>
    </lineage>
</organism>
<dbReference type="EMBL" id="KN822056">
    <property type="protein sequence ID" value="KIM61029.1"/>
    <property type="molecule type" value="Genomic_DNA"/>
</dbReference>
<keyword evidence="2" id="KW-1185">Reference proteome</keyword>
<protein>
    <submittedName>
        <fullName evidence="1">Uncharacterized protein</fullName>
    </submittedName>
</protein>
<reference evidence="2" key="2">
    <citation type="submission" date="2015-01" db="EMBL/GenBank/DDBJ databases">
        <title>Evolutionary Origins and Diversification of the Mycorrhizal Mutualists.</title>
        <authorList>
            <consortium name="DOE Joint Genome Institute"/>
            <consortium name="Mycorrhizal Genomics Consortium"/>
            <person name="Kohler A."/>
            <person name="Kuo A."/>
            <person name="Nagy L.G."/>
            <person name="Floudas D."/>
            <person name="Copeland A."/>
            <person name="Barry K.W."/>
            <person name="Cichocki N."/>
            <person name="Veneault-Fourrey C."/>
            <person name="LaButti K."/>
            <person name="Lindquist E.A."/>
            <person name="Lipzen A."/>
            <person name="Lundell T."/>
            <person name="Morin E."/>
            <person name="Murat C."/>
            <person name="Riley R."/>
            <person name="Ohm R."/>
            <person name="Sun H."/>
            <person name="Tunlid A."/>
            <person name="Henrissat B."/>
            <person name="Grigoriev I.V."/>
            <person name="Hibbett D.S."/>
            <person name="Martin F."/>
        </authorList>
    </citation>
    <scope>NUCLEOTIDE SEQUENCE [LARGE SCALE GENOMIC DNA]</scope>
    <source>
        <strain evidence="2">Foug A</strain>
    </source>
</reference>
<dbReference type="OrthoDB" id="2688372at2759"/>
<sequence length="330" mass="37993">MFPPATIDLVLWEDDYYRYPYAAHPYSGGPPQLRQVYLRYQDPPHRNATFEIDDSTLTENGFTHCGTYPEKFTGNTFTLTGTDPICVKVYFDSQADCRFAVGFGQSFGKDWIHVVSEELTRQRPSWGSYALHEHHEMVCKSLDHAQTMNKARSGSECNDRVFITQTRLNPSTWIPQTWILQTSFVVWKRSRMCGVKLDISRVPGFGKVSSEWTGFDVEGTDDPKCDWRGLMMHDWLRKWQDSYIIDGVSMNLSVAPRNIQLSTHPFIQYSSLMKTPGGLRILYGLQGVLLRRKPFCWRRLAFFKGRYHPKAARSIFKGFCGGLDSEGPRI</sequence>
<name>A0A0C3DXY5_9AGAM</name>
<dbReference type="Proteomes" id="UP000053989">
    <property type="component" value="Unassembled WGS sequence"/>
</dbReference>
<evidence type="ECO:0000313" key="1">
    <source>
        <dbReference type="EMBL" id="KIM61029.1"/>
    </source>
</evidence>
<gene>
    <name evidence="1" type="ORF">SCLCIDRAFT_920950</name>
</gene>
<dbReference type="AlphaFoldDB" id="A0A0C3DXY5"/>
<dbReference type="HOGENOM" id="CLU_072867_0_0_1"/>
<dbReference type="InParanoid" id="A0A0C3DXY5"/>
<proteinExistence type="predicted"/>